<dbReference type="PATRIC" id="fig|864069.3.peg.3472"/>
<sequence length="69" mass="7416">MIMKGGNLRNSADTARRAAVSNSAQDLDGQARLEVEGKSLHSEEKGHDPEILLCVRWAAAMETARASHG</sequence>
<gene>
    <name evidence="2" type="ORF">MicloDRAFT_00031950</name>
</gene>
<reference evidence="2 3" key="1">
    <citation type="submission" date="2012-02" db="EMBL/GenBank/DDBJ databases">
        <title>Improved High-Quality Draft sequence of Microvirga sp. WSM3557.</title>
        <authorList>
            <consortium name="US DOE Joint Genome Institute"/>
            <person name="Lucas S."/>
            <person name="Han J."/>
            <person name="Lapidus A."/>
            <person name="Cheng J.-F."/>
            <person name="Goodwin L."/>
            <person name="Pitluck S."/>
            <person name="Peters L."/>
            <person name="Zhang X."/>
            <person name="Detter J.C."/>
            <person name="Han C."/>
            <person name="Tapia R."/>
            <person name="Land M."/>
            <person name="Hauser L."/>
            <person name="Kyrpides N."/>
            <person name="Ivanova N."/>
            <person name="Pagani I."/>
            <person name="Brau L."/>
            <person name="Yates R."/>
            <person name="O'Hara G."/>
            <person name="Rui T."/>
            <person name="Howieson J."/>
            <person name="Reeve W."/>
            <person name="Woyke T."/>
        </authorList>
    </citation>
    <scope>NUCLEOTIDE SEQUENCE [LARGE SCALE GENOMIC DNA]</scope>
    <source>
        <strain evidence="2 3">WSM3557</strain>
    </source>
</reference>
<protein>
    <submittedName>
        <fullName evidence="2">Uncharacterized protein</fullName>
    </submittedName>
</protein>
<dbReference type="EMBL" id="JH660645">
    <property type="protein sequence ID" value="EIM26646.1"/>
    <property type="molecule type" value="Genomic_DNA"/>
</dbReference>
<dbReference type="STRING" id="864069.MicloDRAFT_00031950"/>
<name>I4YRQ4_9HYPH</name>
<dbReference type="Proteomes" id="UP000003947">
    <property type="component" value="Unassembled WGS sequence"/>
</dbReference>
<evidence type="ECO:0000313" key="2">
    <source>
        <dbReference type="EMBL" id="EIM26646.1"/>
    </source>
</evidence>
<dbReference type="AlphaFoldDB" id="I4YRQ4"/>
<proteinExistence type="predicted"/>
<keyword evidence="3" id="KW-1185">Reference proteome</keyword>
<accession>I4YRQ4</accession>
<evidence type="ECO:0000256" key="1">
    <source>
        <dbReference type="SAM" id="MobiDB-lite"/>
    </source>
</evidence>
<dbReference type="HOGENOM" id="CLU_2771269_0_0_5"/>
<feature type="region of interest" description="Disordered" evidence="1">
    <location>
        <begin position="1"/>
        <end position="45"/>
    </location>
</feature>
<evidence type="ECO:0000313" key="3">
    <source>
        <dbReference type="Proteomes" id="UP000003947"/>
    </source>
</evidence>
<organism evidence="2 3">
    <name type="scientific">Microvirga lotononidis</name>
    <dbReference type="NCBI Taxonomy" id="864069"/>
    <lineage>
        <taxon>Bacteria</taxon>
        <taxon>Pseudomonadati</taxon>
        <taxon>Pseudomonadota</taxon>
        <taxon>Alphaproteobacteria</taxon>
        <taxon>Hyphomicrobiales</taxon>
        <taxon>Methylobacteriaceae</taxon>
        <taxon>Microvirga</taxon>
    </lineage>
</organism>
<feature type="compositionally biased region" description="Basic and acidic residues" evidence="1">
    <location>
        <begin position="29"/>
        <end position="45"/>
    </location>
</feature>